<comment type="similarity">
    <text evidence="2">Belongs to the ABC transporter superfamily. ABCC family. Conjugate transporter (TC 3.A.1.208) subfamily.</text>
</comment>
<evidence type="ECO:0000259" key="11">
    <source>
        <dbReference type="PROSITE" id="PS50929"/>
    </source>
</evidence>
<evidence type="ECO:0000313" key="13">
    <source>
        <dbReference type="Proteomes" id="UP000750334"/>
    </source>
</evidence>
<feature type="transmembrane region" description="Helical" evidence="10">
    <location>
        <begin position="346"/>
        <end position="365"/>
    </location>
</feature>
<evidence type="ECO:0000256" key="10">
    <source>
        <dbReference type="SAM" id="Phobius"/>
    </source>
</evidence>
<gene>
    <name evidence="12" type="ORF">C6P45_002764</name>
</gene>
<dbReference type="PANTHER" id="PTHR24223">
    <property type="entry name" value="ATP-BINDING CASSETTE SUB-FAMILY C"/>
    <property type="match status" value="1"/>
</dbReference>
<evidence type="ECO:0000256" key="2">
    <source>
        <dbReference type="ARBA" id="ARBA00009726"/>
    </source>
</evidence>
<accession>A0A9P6VWT6</accession>
<dbReference type="OrthoDB" id="4090645at2759"/>
<keyword evidence="5" id="KW-0547">Nucleotide-binding</keyword>
<dbReference type="AlphaFoldDB" id="A0A9P6VWT6"/>
<evidence type="ECO:0000313" key="12">
    <source>
        <dbReference type="EMBL" id="KAG0656126.1"/>
    </source>
</evidence>
<protein>
    <recommendedName>
        <fullName evidence="11">ABC transmembrane type-1 domain-containing protein</fullName>
    </recommendedName>
</protein>
<evidence type="ECO:0000256" key="6">
    <source>
        <dbReference type="ARBA" id="ARBA00022840"/>
    </source>
</evidence>
<dbReference type="GO" id="GO:0008559">
    <property type="term" value="F:ABC-type xenobiotic transporter activity"/>
    <property type="evidence" value="ECO:0007669"/>
    <property type="project" value="TreeGrafter"/>
</dbReference>
<dbReference type="InterPro" id="IPR050173">
    <property type="entry name" value="ABC_transporter_C-like"/>
</dbReference>
<evidence type="ECO:0000256" key="7">
    <source>
        <dbReference type="ARBA" id="ARBA00022989"/>
    </source>
</evidence>
<dbReference type="PROSITE" id="PS50929">
    <property type="entry name" value="ABC_TM1F"/>
    <property type="match status" value="1"/>
</dbReference>
<feature type="transmembrane region" description="Helical" evidence="10">
    <location>
        <begin position="202"/>
        <end position="223"/>
    </location>
</feature>
<keyword evidence="7 10" id="KW-1133">Transmembrane helix</keyword>
<evidence type="ECO:0000256" key="1">
    <source>
        <dbReference type="ARBA" id="ARBA00004141"/>
    </source>
</evidence>
<dbReference type="InterPro" id="IPR036640">
    <property type="entry name" value="ABC1_TM_sf"/>
</dbReference>
<feature type="domain" description="ABC transmembrane type-1" evidence="11">
    <location>
        <begin position="203"/>
        <end position="488"/>
    </location>
</feature>
<dbReference type="SUPFAM" id="SSF90123">
    <property type="entry name" value="ABC transporter transmembrane region"/>
    <property type="match status" value="1"/>
</dbReference>
<feature type="region of interest" description="Disordered" evidence="9">
    <location>
        <begin position="15"/>
        <end position="41"/>
    </location>
</feature>
<comment type="caution">
    <text evidence="12">The sequence shown here is derived from an EMBL/GenBank/DDBJ whole genome shotgun (WGS) entry which is preliminary data.</text>
</comment>
<feature type="transmembrane region" description="Helical" evidence="10">
    <location>
        <begin position="244"/>
        <end position="260"/>
    </location>
</feature>
<dbReference type="CDD" id="cd18597">
    <property type="entry name" value="ABC_6TM_YOR1_D1_like"/>
    <property type="match status" value="1"/>
</dbReference>
<feature type="transmembrane region" description="Helical" evidence="10">
    <location>
        <begin position="317"/>
        <end position="340"/>
    </location>
</feature>
<dbReference type="EMBL" id="PUHR01000269">
    <property type="protein sequence ID" value="KAG0656126.1"/>
    <property type="molecule type" value="Genomic_DNA"/>
</dbReference>
<dbReference type="GO" id="GO:0005886">
    <property type="term" value="C:plasma membrane"/>
    <property type="evidence" value="ECO:0007669"/>
    <property type="project" value="TreeGrafter"/>
</dbReference>
<feature type="transmembrane region" description="Helical" evidence="10">
    <location>
        <begin position="425"/>
        <end position="448"/>
    </location>
</feature>
<dbReference type="InterPro" id="IPR011527">
    <property type="entry name" value="ABC1_TM_dom"/>
</dbReference>
<name>A0A9P6VWT6_MAUEX</name>
<evidence type="ECO:0000256" key="4">
    <source>
        <dbReference type="ARBA" id="ARBA00022692"/>
    </source>
</evidence>
<evidence type="ECO:0000256" key="9">
    <source>
        <dbReference type="SAM" id="MobiDB-lite"/>
    </source>
</evidence>
<dbReference type="Gene3D" id="1.20.1560.10">
    <property type="entry name" value="ABC transporter type 1, transmembrane domain"/>
    <property type="match status" value="1"/>
</dbReference>
<proteinExistence type="inferred from homology"/>
<keyword evidence="6" id="KW-0067">ATP-binding</keyword>
<evidence type="ECO:0000256" key="8">
    <source>
        <dbReference type="ARBA" id="ARBA00023136"/>
    </source>
</evidence>
<sequence length="562" mass="65217">MEIKTDSYINDSYELNSTCSHRSNSSDRSDGSYKSNGQDYTTKNILPTGEYKIDKNVPETYLNSEDIERVTDSEIYPQKRLMSIFFSKKIDPIPENDEERETYPFFHTNIFSRACMWWVTPLLRIGYKRTLQPNDMFKVDRNMAIATIYERFQSHYKFYLNKARNGYKEKHPDATEKEIKKNAKLPKLILAKVLFFTFRKQYLIACFMALLANCALGFNPMLTKRLIAFVEEKAMFHHLKVNKGIGYAIGATLIMFFNGFTYNHFFFFGMLTGSQAKSVLTRTVLGKMFKMSNYSKHKYPSGKVITFITNDLARIEFALMFQPFIVGFPAILAIATVLLIVNLGAIALVGLGLFFVSLFCTMFLFKKMFDFRIAANVFTDERVAKMREILTNMKMVKFYAWEDAYQSNIHDIRNKEIKAIRKMQYTVNFIMAFAFAIPNICSLVTFLSMYKVNNMGRTPSNLFSSLSLFQVLSIQMFFFPIVVGTSIDLVISLSRVQALLESEEEDNTNHNFITNESPQDIDPSVAIKVEDATFEWDDFELLDALEKKKEEEEEKKKIRRKK</sequence>
<feature type="compositionally biased region" description="Polar residues" evidence="9">
    <location>
        <begin position="32"/>
        <end position="41"/>
    </location>
</feature>
<dbReference type="GO" id="GO:0005524">
    <property type="term" value="F:ATP binding"/>
    <property type="evidence" value="ECO:0007669"/>
    <property type="project" value="UniProtKB-KW"/>
</dbReference>
<keyword evidence="13" id="KW-1185">Reference proteome</keyword>
<evidence type="ECO:0000256" key="3">
    <source>
        <dbReference type="ARBA" id="ARBA00022448"/>
    </source>
</evidence>
<keyword evidence="8 10" id="KW-0472">Membrane</keyword>
<evidence type="ECO:0000256" key="5">
    <source>
        <dbReference type="ARBA" id="ARBA00022741"/>
    </source>
</evidence>
<feature type="transmembrane region" description="Helical" evidence="10">
    <location>
        <begin position="468"/>
        <end position="491"/>
    </location>
</feature>
<dbReference type="Pfam" id="PF00664">
    <property type="entry name" value="ABC_membrane"/>
    <property type="match status" value="1"/>
</dbReference>
<reference evidence="12 13" key="1">
    <citation type="submission" date="2020-11" db="EMBL/GenBank/DDBJ databases">
        <title>Kefir isolates.</title>
        <authorList>
            <person name="Marcisauskas S."/>
            <person name="Kim Y."/>
            <person name="Blasche S."/>
        </authorList>
    </citation>
    <scope>NUCLEOTIDE SEQUENCE [LARGE SCALE GENOMIC DNA]</scope>
    <source>
        <strain evidence="12 13">OG2</strain>
    </source>
</reference>
<keyword evidence="3" id="KW-0813">Transport</keyword>
<comment type="subcellular location">
    <subcellularLocation>
        <location evidence="1">Membrane</location>
        <topology evidence="1">Multi-pass membrane protein</topology>
    </subcellularLocation>
</comment>
<keyword evidence="4 10" id="KW-0812">Transmembrane</keyword>
<organism evidence="12 13">
    <name type="scientific">Maudiozyma exigua</name>
    <name type="common">Yeast</name>
    <name type="synonym">Kazachstania exigua</name>
    <dbReference type="NCBI Taxonomy" id="34358"/>
    <lineage>
        <taxon>Eukaryota</taxon>
        <taxon>Fungi</taxon>
        <taxon>Dikarya</taxon>
        <taxon>Ascomycota</taxon>
        <taxon>Saccharomycotina</taxon>
        <taxon>Saccharomycetes</taxon>
        <taxon>Saccharomycetales</taxon>
        <taxon>Saccharomycetaceae</taxon>
        <taxon>Maudiozyma</taxon>
    </lineage>
</organism>
<dbReference type="PANTHER" id="PTHR24223:SF456">
    <property type="entry name" value="MULTIDRUG RESISTANCE-ASSOCIATED PROTEIN LETHAL(2)03659"/>
    <property type="match status" value="1"/>
</dbReference>
<dbReference type="Proteomes" id="UP000750334">
    <property type="component" value="Unassembled WGS sequence"/>
</dbReference>